<dbReference type="RefSeq" id="WP_345200375.1">
    <property type="nucleotide sequence ID" value="NZ_BAABHX010000001.1"/>
</dbReference>
<dbReference type="EMBL" id="BAABHX010000001">
    <property type="protein sequence ID" value="GAA5085945.1"/>
    <property type="molecule type" value="Genomic_DNA"/>
</dbReference>
<comment type="caution">
    <text evidence="1">The sequence shown here is derived from an EMBL/GenBank/DDBJ whole genome shotgun (WGS) entry which is preliminary data.</text>
</comment>
<dbReference type="Proteomes" id="UP001500353">
    <property type="component" value="Unassembled WGS sequence"/>
</dbReference>
<keyword evidence="2" id="KW-1185">Reference proteome</keyword>
<organism evidence="1 2">
    <name type="scientific">Chryseobacterium ginsengisoli</name>
    <dbReference type="NCBI Taxonomy" id="363853"/>
    <lineage>
        <taxon>Bacteria</taxon>
        <taxon>Pseudomonadati</taxon>
        <taxon>Bacteroidota</taxon>
        <taxon>Flavobacteriia</taxon>
        <taxon>Flavobacteriales</taxon>
        <taxon>Weeksellaceae</taxon>
        <taxon>Chryseobacterium group</taxon>
        <taxon>Chryseobacterium</taxon>
    </lineage>
</organism>
<sequence length="278" mass="32341">MKPNKHISLLLIISSLFIISCQTDDTLESEPQNNVQNFESYHYMYMHYPNNILLSNTNGIIRIEYDNQNRPIKRIGGMAALPASTGFGYIFSGTYAEEITYENNDISLFVKSTDPNIYPDRLKTIFKTENGKIIRRVEVNVNYPNANDTINYFYSNDRLVRSFRKKIFPVSESKYYYNSAGNVDSIVARPLNYDAVTQTWTVDNITNYRTVQTFSNYDSSLNPTKKLMLFEEIFNRSLSNNNYRSYESKSYDFNGSVLESSTRNWTFNYVNNQIIFGN</sequence>
<dbReference type="PROSITE" id="PS51257">
    <property type="entry name" value="PROKAR_LIPOPROTEIN"/>
    <property type="match status" value="1"/>
</dbReference>
<reference evidence="2" key="1">
    <citation type="journal article" date="2019" name="Int. J. Syst. Evol. Microbiol.">
        <title>The Global Catalogue of Microorganisms (GCM) 10K type strain sequencing project: providing services to taxonomists for standard genome sequencing and annotation.</title>
        <authorList>
            <consortium name="The Broad Institute Genomics Platform"/>
            <consortium name="The Broad Institute Genome Sequencing Center for Infectious Disease"/>
            <person name="Wu L."/>
            <person name="Ma J."/>
        </authorList>
    </citation>
    <scope>NUCLEOTIDE SEQUENCE [LARGE SCALE GENOMIC DNA]</scope>
    <source>
        <strain evidence="2">JCM 18019</strain>
    </source>
</reference>
<accession>A0ABP9LUW7</accession>
<evidence type="ECO:0008006" key="3">
    <source>
        <dbReference type="Google" id="ProtNLM"/>
    </source>
</evidence>
<evidence type="ECO:0000313" key="2">
    <source>
        <dbReference type="Proteomes" id="UP001500353"/>
    </source>
</evidence>
<proteinExistence type="predicted"/>
<protein>
    <recommendedName>
        <fullName evidence="3">DUF4595 domain-containing protein</fullName>
    </recommendedName>
</protein>
<name>A0ABP9LUW7_9FLAO</name>
<gene>
    <name evidence="1" type="ORF">GCM10023210_07270</name>
</gene>
<evidence type="ECO:0000313" key="1">
    <source>
        <dbReference type="EMBL" id="GAA5085945.1"/>
    </source>
</evidence>